<sequence length="446" mass="50437">MSTSAGKLGLFEIYRRLNRDPESLFRSIDPRAGLGIRRFLFRKTMVIWKPEHLHHVLVGNARNYDKSPLARALFRPIIGNGLLVSEGSFWRRQRRIAAPAFHHRRIREFARTMQEETDAQVDGWCDAVARGESIDMLREMSKLTVEIICRTMFSQGLDAADKAAVGQAMNALNERGTVVRVRDLIGVPEWFPRIESAATRRAMAVLDRIIEPIIRSRRADPTDRGDLLSMFMLARDEETGEGMSDRQLRDEVMTMFLAGHETTATTLAWAAHALTTWPGVQERLCAEVDAVVGDRAVAFEDLPKLPYARQIIEETMRFHPTVPQIARDALDDDVIDGVPVPKGTIMTVQIWLAHRNPEVWEEPERFDPDRFSPEGSADRPRLAYLPFGAGPRICIGNSFAMMEAQIILATIARRFRFVETIAPQVRGFGTIVLRPKGGMAVRLEAR</sequence>
<dbReference type="PANTHER" id="PTHR24291:SF50">
    <property type="entry name" value="BIFUNCTIONAL ALBAFLAVENONE MONOOXYGENASE_TERPENE SYNTHASE"/>
    <property type="match status" value="1"/>
</dbReference>
<dbReference type="InterPro" id="IPR050196">
    <property type="entry name" value="Cytochrome_P450_Monoox"/>
</dbReference>
<keyword evidence="6 8" id="KW-0503">Monooxygenase</keyword>
<keyword evidence="5 7" id="KW-0408">Iron</keyword>
<dbReference type="GO" id="GO:0016705">
    <property type="term" value="F:oxidoreductase activity, acting on paired donors, with incorporation or reduction of molecular oxygen"/>
    <property type="evidence" value="ECO:0007669"/>
    <property type="project" value="InterPro"/>
</dbReference>
<evidence type="ECO:0000256" key="2">
    <source>
        <dbReference type="ARBA" id="ARBA00022617"/>
    </source>
</evidence>
<reference evidence="9 10" key="1">
    <citation type="submission" date="2017-03" db="EMBL/GenBank/DDBJ databases">
        <authorList>
            <person name="Afonso C.L."/>
            <person name="Miller P.J."/>
            <person name="Scott M.A."/>
            <person name="Spackman E."/>
            <person name="Goraichik I."/>
            <person name="Dimitrov K.M."/>
            <person name="Suarez D.L."/>
            <person name="Swayne D.E."/>
        </authorList>
    </citation>
    <scope>NUCLEOTIDE SEQUENCE [LARGE SCALE GENOMIC DNA]</scope>
    <source>
        <strain evidence="9 10">CECT 7691</strain>
    </source>
</reference>
<dbReference type="SUPFAM" id="SSF48264">
    <property type="entry name" value="Cytochrome P450"/>
    <property type="match status" value="1"/>
</dbReference>
<dbReference type="PROSITE" id="PS00086">
    <property type="entry name" value="CYTOCHROME_P450"/>
    <property type="match status" value="1"/>
</dbReference>
<keyword evidence="2 7" id="KW-0349">Heme</keyword>
<evidence type="ECO:0000256" key="4">
    <source>
        <dbReference type="ARBA" id="ARBA00023002"/>
    </source>
</evidence>
<dbReference type="CDD" id="cd20620">
    <property type="entry name" value="CYP132-like"/>
    <property type="match status" value="1"/>
</dbReference>
<evidence type="ECO:0000256" key="3">
    <source>
        <dbReference type="ARBA" id="ARBA00022723"/>
    </source>
</evidence>
<dbReference type="EC" id="1.14.13.133" evidence="9"/>
<dbReference type="PANTHER" id="PTHR24291">
    <property type="entry name" value="CYTOCHROME P450 FAMILY 4"/>
    <property type="match status" value="1"/>
</dbReference>
<evidence type="ECO:0000256" key="1">
    <source>
        <dbReference type="ARBA" id="ARBA00010617"/>
    </source>
</evidence>
<dbReference type="EMBL" id="FWFR01000002">
    <property type="protein sequence ID" value="SLN57414.1"/>
    <property type="molecule type" value="Genomic_DNA"/>
</dbReference>
<dbReference type="Proteomes" id="UP000193200">
    <property type="component" value="Unassembled WGS sequence"/>
</dbReference>
<evidence type="ECO:0000256" key="6">
    <source>
        <dbReference type="ARBA" id="ARBA00023033"/>
    </source>
</evidence>
<evidence type="ECO:0000256" key="7">
    <source>
        <dbReference type="PIRSR" id="PIRSR602401-1"/>
    </source>
</evidence>
<evidence type="ECO:0000256" key="8">
    <source>
        <dbReference type="RuleBase" id="RU000461"/>
    </source>
</evidence>
<comment type="similarity">
    <text evidence="1 8">Belongs to the cytochrome P450 family.</text>
</comment>
<dbReference type="InParanoid" id="A0A1Y5T736"/>
<organism evidence="9 10">
    <name type="scientific">Oceanibacterium hippocampi</name>
    <dbReference type="NCBI Taxonomy" id="745714"/>
    <lineage>
        <taxon>Bacteria</taxon>
        <taxon>Pseudomonadati</taxon>
        <taxon>Pseudomonadota</taxon>
        <taxon>Alphaproteobacteria</taxon>
        <taxon>Sneathiellales</taxon>
        <taxon>Sneathiellaceae</taxon>
        <taxon>Oceanibacterium</taxon>
    </lineage>
</organism>
<dbReference type="InterPro" id="IPR017972">
    <property type="entry name" value="Cyt_P450_CS"/>
</dbReference>
<dbReference type="PRINTS" id="PR00385">
    <property type="entry name" value="P450"/>
</dbReference>
<dbReference type="RefSeq" id="WP_139839676.1">
    <property type="nucleotide sequence ID" value="NZ_FWFR01000002.1"/>
</dbReference>
<dbReference type="InterPro" id="IPR001128">
    <property type="entry name" value="Cyt_P450"/>
</dbReference>
<proteinExistence type="inferred from homology"/>
<dbReference type="GO" id="GO:0004497">
    <property type="term" value="F:monooxygenase activity"/>
    <property type="evidence" value="ECO:0007669"/>
    <property type="project" value="UniProtKB-KW"/>
</dbReference>
<name>A0A1Y5T736_9PROT</name>
<evidence type="ECO:0000313" key="10">
    <source>
        <dbReference type="Proteomes" id="UP000193200"/>
    </source>
</evidence>
<gene>
    <name evidence="9" type="primary">ptlI</name>
    <name evidence="9" type="ORF">OCH7691_02514</name>
</gene>
<evidence type="ECO:0000313" key="9">
    <source>
        <dbReference type="EMBL" id="SLN57414.1"/>
    </source>
</evidence>
<dbReference type="InterPro" id="IPR002401">
    <property type="entry name" value="Cyt_P450_E_grp-I"/>
</dbReference>
<comment type="cofactor">
    <cofactor evidence="7">
        <name>heme</name>
        <dbReference type="ChEBI" id="CHEBI:30413"/>
    </cofactor>
</comment>
<dbReference type="GO" id="GO:0005506">
    <property type="term" value="F:iron ion binding"/>
    <property type="evidence" value="ECO:0007669"/>
    <property type="project" value="InterPro"/>
</dbReference>
<evidence type="ECO:0000256" key="5">
    <source>
        <dbReference type="ARBA" id="ARBA00023004"/>
    </source>
</evidence>
<keyword evidence="10" id="KW-1185">Reference proteome</keyword>
<dbReference type="OrthoDB" id="9764248at2"/>
<dbReference type="InterPro" id="IPR036396">
    <property type="entry name" value="Cyt_P450_sf"/>
</dbReference>
<dbReference type="GO" id="GO:0020037">
    <property type="term" value="F:heme binding"/>
    <property type="evidence" value="ECO:0007669"/>
    <property type="project" value="InterPro"/>
</dbReference>
<dbReference type="PRINTS" id="PR00463">
    <property type="entry name" value="EP450I"/>
</dbReference>
<keyword evidence="3 7" id="KW-0479">Metal-binding</keyword>
<dbReference type="Gene3D" id="1.10.630.10">
    <property type="entry name" value="Cytochrome P450"/>
    <property type="match status" value="1"/>
</dbReference>
<protein>
    <submittedName>
        <fullName evidence="9">Pentalenene oxygenase</fullName>
        <ecNumber evidence="9">1.14.13.133</ecNumber>
    </submittedName>
</protein>
<dbReference type="Pfam" id="PF00067">
    <property type="entry name" value="p450"/>
    <property type="match status" value="1"/>
</dbReference>
<feature type="binding site" description="axial binding residue" evidence="7">
    <location>
        <position position="394"/>
    </location>
    <ligand>
        <name>heme</name>
        <dbReference type="ChEBI" id="CHEBI:30413"/>
    </ligand>
    <ligandPart>
        <name>Fe</name>
        <dbReference type="ChEBI" id="CHEBI:18248"/>
    </ligandPart>
</feature>
<accession>A0A1Y5T736</accession>
<keyword evidence="4 8" id="KW-0560">Oxidoreductase</keyword>
<dbReference type="AlphaFoldDB" id="A0A1Y5T736"/>